<dbReference type="InterPro" id="IPR018957">
    <property type="entry name" value="Znf_C3HC4_RING-type"/>
</dbReference>
<dbReference type="InterPro" id="IPR049730">
    <property type="entry name" value="SNF2/RAD54-like_C"/>
</dbReference>
<dbReference type="Gene3D" id="3.30.40.10">
    <property type="entry name" value="Zinc/RING finger domain, C3HC4 (zinc finger)"/>
    <property type="match status" value="1"/>
</dbReference>
<dbReference type="SUPFAM" id="SSF52540">
    <property type="entry name" value="P-loop containing nucleoside triphosphate hydrolases"/>
    <property type="match status" value="2"/>
</dbReference>
<dbReference type="Pfam" id="PF00176">
    <property type="entry name" value="SNF2-rel_dom"/>
    <property type="match status" value="1"/>
</dbReference>
<dbReference type="PROSITE" id="PS51192">
    <property type="entry name" value="HELICASE_ATP_BIND_1"/>
    <property type="match status" value="1"/>
</dbReference>
<dbReference type="InterPro" id="IPR038718">
    <property type="entry name" value="SNF2-like_sf"/>
</dbReference>
<keyword evidence="12" id="KW-1185">Reference proteome</keyword>
<dbReference type="Pfam" id="PF00097">
    <property type="entry name" value="zf-C3HC4"/>
    <property type="match status" value="1"/>
</dbReference>
<proteinExistence type="predicted"/>
<dbReference type="PROSITE" id="PS00518">
    <property type="entry name" value="ZF_RING_1"/>
    <property type="match status" value="1"/>
</dbReference>
<evidence type="ECO:0000256" key="8">
    <source>
        <dbReference type="SAM" id="MobiDB-lite"/>
    </source>
</evidence>
<evidence type="ECO:0000256" key="6">
    <source>
        <dbReference type="ARBA" id="ARBA00022840"/>
    </source>
</evidence>
<dbReference type="SMART" id="SM00487">
    <property type="entry name" value="DEXDc"/>
    <property type="match status" value="1"/>
</dbReference>
<feature type="region of interest" description="Disordered" evidence="8">
    <location>
        <begin position="1545"/>
        <end position="1565"/>
    </location>
</feature>
<dbReference type="InterPro" id="IPR014001">
    <property type="entry name" value="Helicase_ATP-bd"/>
</dbReference>
<dbReference type="GO" id="GO:0008270">
    <property type="term" value="F:zinc ion binding"/>
    <property type="evidence" value="ECO:0007669"/>
    <property type="project" value="UniProtKB-KW"/>
</dbReference>
<dbReference type="GO" id="GO:0016787">
    <property type="term" value="F:hydrolase activity"/>
    <property type="evidence" value="ECO:0007669"/>
    <property type="project" value="UniProtKB-KW"/>
</dbReference>
<gene>
    <name evidence="11" type="ORF">EW145_g5749</name>
</gene>
<name>A0A4S4KZJ8_9AGAM</name>
<keyword evidence="6" id="KW-0067">ATP-binding</keyword>
<evidence type="ECO:0000256" key="1">
    <source>
        <dbReference type="ARBA" id="ARBA00022723"/>
    </source>
</evidence>
<organism evidence="11 12">
    <name type="scientific">Phellinidium pouzarii</name>
    <dbReference type="NCBI Taxonomy" id="167371"/>
    <lineage>
        <taxon>Eukaryota</taxon>
        <taxon>Fungi</taxon>
        <taxon>Dikarya</taxon>
        <taxon>Basidiomycota</taxon>
        <taxon>Agaricomycotina</taxon>
        <taxon>Agaricomycetes</taxon>
        <taxon>Hymenochaetales</taxon>
        <taxon>Hymenochaetaceae</taxon>
        <taxon>Phellinidium</taxon>
    </lineage>
</organism>
<dbReference type="GO" id="GO:0005524">
    <property type="term" value="F:ATP binding"/>
    <property type="evidence" value="ECO:0007669"/>
    <property type="project" value="InterPro"/>
</dbReference>
<dbReference type="Gene3D" id="3.40.50.10810">
    <property type="entry name" value="Tandem AAA-ATPase domain"/>
    <property type="match status" value="2"/>
</dbReference>
<evidence type="ECO:0000256" key="2">
    <source>
        <dbReference type="ARBA" id="ARBA00022741"/>
    </source>
</evidence>
<feature type="domain" description="RING-type" evidence="9">
    <location>
        <begin position="1233"/>
        <end position="1273"/>
    </location>
</feature>
<keyword evidence="3 7" id="KW-0863">Zinc-finger</keyword>
<evidence type="ECO:0000256" key="3">
    <source>
        <dbReference type="ARBA" id="ARBA00022771"/>
    </source>
</evidence>
<comment type="caution">
    <text evidence="11">The sequence shown here is derived from an EMBL/GenBank/DDBJ whole genome shotgun (WGS) entry which is preliminary data.</text>
</comment>
<dbReference type="InterPro" id="IPR027417">
    <property type="entry name" value="P-loop_NTPase"/>
</dbReference>
<feature type="region of interest" description="Disordered" evidence="8">
    <location>
        <begin position="835"/>
        <end position="871"/>
    </location>
</feature>
<evidence type="ECO:0000259" key="9">
    <source>
        <dbReference type="PROSITE" id="PS50089"/>
    </source>
</evidence>
<dbReference type="SUPFAM" id="SSF57850">
    <property type="entry name" value="RING/U-box"/>
    <property type="match status" value="1"/>
</dbReference>
<evidence type="ECO:0000313" key="12">
    <source>
        <dbReference type="Proteomes" id="UP000308199"/>
    </source>
</evidence>
<sequence>MRETSSCHTYSVSFSREYTRDLNTGHPVSVFDIGDLERLAECLSLGTLSDGVDSDFEPEEKAAGSKRRNIGKGKAEEKTKRKAATRTSARPVTSKSVARPAIRARLDHDGVVESELDESSVPVFRHTFEMNFSVDDEDEDAASHPYDFLNILARKCAEQDDHDQDSPIIFNLGMVYPYASAYLDHVFVCTTDPLLSGRKVPPPQTRILALPSVLGDVKDADHDFHNQNLSDILVSAYNMQKNKRAKLSGPLHVIVASRTPIMLFTLRIEITVSLCIPRIFEPLTTFKRKGSEEEEAQRRVLTHVFCPTKENEAAQPVDLLPKLLPFQRRSVGWLLTREGKHISESGHIVAMDPFRTSNLPLFWERVNPIEGKNWYMNRVTGQLLPDAPPTDEFLGGILAEEPGLGKTLESIALILLNPGINRNPLITRWDPVGVIDVKEVKARTATTLIVTPASLAQQWVDELKLHSPSLKVLVYEGWTRVPVPITAHEAKEKTMRLFRAQRRPAIEKELSEDGIPDEDNAGIFDLTDEEKNELKRVNEQMTWCDFVQQYDVCITTYHTLQQDLGVARAPVVRPRREVAKYVTVYRDRSPLVMVEWNRVIMDEVQMVGGGKTEEMVSLIPRLSSFAVSGTPARASVDDLIHVIKTVKAKVQDELSIPQQRRYVVPIELGKVEMHVYDQNREQALMDLGFDERGVAAFSGWQIDVNVLRMWLRKLRGICTHPQVGQLAKQNDRLAKAGSALKTISENMKDQNWRTLMGEKKSRIQILIKRAQLIQHDDERLQKDEVALQMLLGAKSDMDTLCMEICDVITEHNAKGEILKEEAAAAAQRQANEHIRSVGASMAKDKHRQRDNISEDSADDELPKTPAGDEHRNKKYALQARLRECHVVLHQLQFLLGDIYHVLGETYSSKEDDAYAAAEELRKRLLKSTEQAADLSIAQLKLSSTKKTVAVEEMKIAHCENGGKKSEDLFREANGVIDILNKQSALLFQWRARIIKLLTESLSASDGEDADGQEYARTLDTQGEAETFLQAYAALLADRREMLVTERTALAAHDVRERKIRNTGAALRAQAGEVLGMDVLQPEHEVLQKELTAERKDIRKDHNGRAIKSISVDLQGIASSIRDDKDPERITAKEWNMKLKALIKGQTNFHDKLESDMVQFRKAFNDRIQYFRQLQELSDTVRDVEWEGPVTEAIAETYAEEDDINKNTNKHHARRRYLENLADNDDEDDEDNCCILCRSEFTRGFITQCAHVYCEGCLKTWFARKEGKVCPVCRVIIDPDQLQRITMKGKKIEPSAGPSSTNSYKSLDSKEAVPRSKRVIEYNSIDQEVFENIEKIDCLGSYGTKVETLVRHLLYLDDVDPGCKSIVFSAWADSLYILQHALTENGIKWLRVDQRRGKQNAAKVFKTDPQIRVLLLHGERENAGLNVTAMRIETIARIDRMGQTRSTEVYCYYAENTVERNILDLAAKRGLSLYTKDHAVGTLEVTSFDMDNDGQINSSASKKKQKGQKGDFISKTDDMLAILFPHLFEDVEYLVSEDEDGFDPELMVEDEEPMNEEPLAGSSTLT</sequence>
<dbReference type="InterPro" id="IPR017907">
    <property type="entry name" value="Znf_RING_CS"/>
</dbReference>
<feature type="compositionally biased region" description="Acidic residues" evidence="8">
    <location>
        <begin position="1545"/>
        <end position="1554"/>
    </location>
</feature>
<accession>A0A4S4KZJ8</accession>
<dbReference type="PANTHER" id="PTHR45865">
    <property type="entry name" value="E3 UBIQUITIN-PROTEIN LIGASE SHPRH FAMILY MEMBER"/>
    <property type="match status" value="1"/>
</dbReference>
<dbReference type="OrthoDB" id="5330228at2759"/>
<keyword evidence="4" id="KW-0378">Hydrolase</keyword>
<dbReference type="PANTHER" id="PTHR45865:SF1">
    <property type="entry name" value="E3 UBIQUITIN-PROTEIN LIGASE SHPRH"/>
    <property type="match status" value="1"/>
</dbReference>
<evidence type="ECO:0008006" key="13">
    <source>
        <dbReference type="Google" id="ProtNLM"/>
    </source>
</evidence>
<dbReference type="InterPro" id="IPR000330">
    <property type="entry name" value="SNF2_N"/>
</dbReference>
<dbReference type="PROSITE" id="PS50089">
    <property type="entry name" value="ZF_RING_2"/>
    <property type="match status" value="1"/>
</dbReference>
<feature type="compositionally biased region" description="Basic and acidic residues" evidence="8">
    <location>
        <begin position="860"/>
        <end position="871"/>
    </location>
</feature>
<evidence type="ECO:0000256" key="5">
    <source>
        <dbReference type="ARBA" id="ARBA00022833"/>
    </source>
</evidence>
<keyword evidence="5" id="KW-0862">Zinc</keyword>
<dbReference type="Pfam" id="PF26021">
    <property type="entry name" value="Ferritin_C144_05"/>
    <property type="match status" value="1"/>
</dbReference>
<dbReference type="InterPro" id="IPR013083">
    <property type="entry name" value="Znf_RING/FYVE/PHD"/>
</dbReference>
<dbReference type="Proteomes" id="UP000308199">
    <property type="component" value="Unassembled WGS sequence"/>
</dbReference>
<feature type="region of interest" description="Disordered" evidence="8">
    <location>
        <begin position="53"/>
        <end position="97"/>
    </location>
</feature>
<evidence type="ECO:0000256" key="4">
    <source>
        <dbReference type="ARBA" id="ARBA00022801"/>
    </source>
</evidence>
<evidence type="ECO:0000313" key="11">
    <source>
        <dbReference type="EMBL" id="THH04137.1"/>
    </source>
</evidence>
<dbReference type="GO" id="GO:0061630">
    <property type="term" value="F:ubiquitin protein ligase activity"/>
    <property type="evidence" value="ECO:0007669"/>
    <property type="project" value="TreeGrafter"/>
</dbReference>
<dbReference type="EMBL" id="SGPK01000372">
    <property type="protein sequence ID" value="THH04137.1"/>
    <property type="molecule type" value="Genomic_DNA"/>
</dbReference>
<protein>
    <recommendedName>
        <fullName evidence="13">RING-type domain-containing protein</fullName>
    </recommendedName>
</protein>
<dbReference type="InterPro" id="IPR001841">
    <property type="entry name" value="Znf_RING"/>
</dbReference>
<dbReference type="CDD" id="cd18793">
    <property type="entry name" value="SF2_C_SNF"/>
    <property type="match status" value="1"/>
</dbReference>
<dbReference type="GO" id="GO:0000209">
    <property type="term" value="P:protein polyubiquitination"/>
    <property type="evidence" value="ECO:0007669"/>
    <property type="project" value="TreeGrafter"/>
</dbReference>
<feature type="domain" description="Helicase ATP-binding" evidence="10">
    <location>
        <begin position="387"/>
        <end position="649"/>
    </location>
</feature>
<dbReference type="SMART" id="SM00184">
    <property type="entry name" value="RING"/>
    <property type="match status" value="1"/>
</dbReference>
<dbReference type="GO" id="GO:0005634">
    <property type="term" value="C:nucleus"/>
    <property type="evidence" value="ECO:0007669"/>
    <property type="project" value="TreeGrafter"/>
</dbReference>
<dbReference type="Gene3D" id="3.40.50.300">
    <property type="entry name" value="P-loop containing nucleotide triphosphate hydrolases"/>
    <property type="match status" value="1"/>
</dbReference>
<dbReference type="GO" id="GO:0006974">
    <property type="term" value="P:DNA damage response"/>
    <property type="evidence" value="ECO:0007669"/>
    <property type="project" value="TreeGrafter"/>
</dbReference>
<dbReference type="InterPro" id="IPR052583">
    <property type="entry name" value="ATP-helicase/E3_Ub-Ligase"/>
</dbReference>
<keyword evidence="1" id="KW-0479">Metal-binding</keyword>
<reference evidence="11 12" key="1">
    <citation type="submission" date="2019-02" db="EMBL/GenBank/DDBJ databases">
        <title>Genome sequencing of the rare red list fungi Phellinidium pouzarii.</title>
        <authorList>
            <person name="Buettner E."/>
            <person name="Kellner H."/>
        </authorList>
    </citation>
    <scope>NUCLEOTIDE SEQUENCE [LARGE SCALE GENOMIC DNA]</scope>
    <source>
        <strain evidence="11 12">DSM 108285</strain>
    </source>
</reference>
<dbReference type="InterPro" id="IPR059033">
    <property type="entry name" value="C144_05_dom"/>
</dbReference>
<evidence type="ECO:0000259" key="10">
    <source>
        <dbReference type="PROSITE" id="PS51192"/>
    </source>
</evidence>
<keyword evidence="2" id="KW-0547">Nucleotide-binding</keyword>
<evidence type="ECO:0000256" key="7">
    <source>
        <dbReference type="PROSITE-ProRule" id="PRU00175"/>
    </source>
</evidence>